<dbReference type="AlphaFoldDB" id="A0A7W8FVF2"/>
<keyword evidence="1" id="KW-0472">Membrane</keyword>
<accession>A0A7W8FVF2</accession>
<dbReference type="RefSeq" id="WP_183326577.1">
    <property type="nucleotide sequence ID" value="NZ_JACHHK010000001.1"/>
</dbReference>
<evidence type="ECO:0000313" key="3">
    <source>
        <dbReference type="Proteomes" id="UP000539953"/>
    </source>
</evidence>
<sequence>MLEKLRSYYNNLSPEARLLLTISIICIAGFFMYRIGVAIGIALKGNL</sequence>
<evidence type="ECO:0000313" key="2">
    <source>
        <dbReference type="EMBL" id="MBB5182126.1"/>
    </source>
</evidence>
<dbReference type="Proteomes" id="UP000539953">
    <property type="component" value="Unassembled WGS sequence"/>
</dbReference>
<name>A0A7W8FVF2_9FIRM</name>
<reference evidence="2 3" key="1">
    <citation type="submission" date="2020-08" db="EMBL/GenBank/DDBJ databases">
        <title>Genomic Encyclopedia of Type Strains, Phase IV (KMG-IV): sequencing the most valuable type-strain genomes for metagenomic binning, comparative biology and taxonomic classification.</title>
        <authorList>
            <person name="Goeker M."/>
        </authorList>
    </citation>
    <scope>NUCLEOTIDE SEQUENCE [LARGE SCALE GENOMIC DNA]</scope>
    <source>
        <strain evidence="2 3">DSM 25799</strain>
    </source>
</reference>
<dbReference type="EMBL" id="JACHHK010000001">
    <property type="protein sequence ID" value="MBB5182126.1"/>
    <property type="molecule type" value="Genomic_DNA"/>
</dbReference>
<keyword evidence="1" id="KW-1133">Transmembrane helix</keyword>
<evidence type="ECO:0000256" key="1">
    <source>
        <dbReference type="SAM" id="Phobius"/>
    </source>
</evidence>
<organism evidence="2 3">
    <name type="scientific">Catenisphaera adipataccumulans</name>
    <dbReference type="NCBI Taxonomy" id="700500"/>
    <lineage>
        <taxon>Bacteria</taxon>
        <taxon>Bacillati</taxon>
        <taxon>Bacillota</taxon>
        <taxon>Erysipelotrichia</taxon>
        <taxon>Erysipelotrichales</taxon>
        <taxon>Erysipelotrichaceae</taxon>
        <taxon>Catenisphaera</taxon>
    </lineage>
</organism>
<keyword evidence="1" id="KW-0812">Transmembrane</keyword>
<feature type="transmembrane region" description="Helical" evidence="1">
    <location>
        <begin position="20"/>
        <end position="43"/>
    </location>
</feature>
<comment type="caution">
    <text evidence="2">The sequence shown here is derived from an EMBL/GenBank/DDBJ whole genome shotgun (WGS) entry which is preliminary data.</text>
</comment>
<keyword evidence="3" id="KW-1185">Reference proteome</keyword>
<protein>
    <submittedName>
        <fullName evidence="2">Uncharacterized protein</fullName>
    </submittedName>
</protein>
<gene>
    <name evidence="2" type="ORF">HNQ47_000129</name>
</gene>
<proteinExistence type="predicted"/>